<dbReference type="EnsemblMetazoa" id="XM_019899079.1">
    <property type="protein sequence ID" value="XP_019754638.1"/>
    <property type="gene ID" value="LOC109533697"/>
</dbReference>
<evidence type="ECO:0000256" key="13">
    <source>
        <dbReference type="PIRSR" id="PIRSR630564-1"/>
    </source>
</evidence>
<keyword evidence="6" id="KW-0479">Metal-binding</keyword>
<dbReference type="InterPro" id="IPR029021">
    <property type="entry name" value="Prot-tyrosine_phosphatase-like"/>
</dbReference>
<feature type="domain" description="FYVE-type" evidence="19">
    <location>
        <begin position="1054"/>
        <end position="1120"/>
    </location>
</feature>
<dbReference type="GO" id="GO:0016020">
    <property type="term" value="C:membrane"/>
    <property type="evidence" value="ECO:0007669"/>
    <property type="project" value="TreeGrafter"/>
</dbReference>
<keyword evidence="22" id="KW-1185">Reference proteome</keyword>
<feature type="binding site" evidence="14">
    <location>
        <begin position="404"/>
        <end position="410"/>
    </location>
    <ligand>
        <name>substrate</name>
    </ligand>
</feature>
<dbReference type="InterPro" id="IPR046978">
    <property type="entry name" value="MTMR4_FYVE"/>
</dbReference>
<evidence type="ECO:0000313" key="21">
    <source>
        <dbReference type="EnsemblMetazoa" id="XP_019754637.1"/>
    </source>
</evidence>
<dbReference type="SMART" id="SM00064">
    <property type="entry name" value="FYVE"/>
    <property type="match status" value="1"/>
</dbReference>
<evidence type="ECO:0000259" key="18">
    <source>
        <dbReference type="PROSITE" id="PS50056"/>
    </source>
</evidence>
<evidence type="ECO:0000259" key="20">
    <source>
        <dbReference type="PROSITE" id="PS51339"/>
    </source>
</evidence>
<evidence type="ECO:0000256" key="16">
    <source>
        <dbReference type="SAM" id="Coils"/>
    </source>
</evidence>
<evidence type="ECO:0000256" key="5">
    <source>
        <dbReference type="ARBA" id="ARBA00022490"/>
    </source>
</evidence>
<feature type="compositionally biased region" description="Polar residues" evidence="17">
    <location>
        <begin position="264"/>
        <end position="283"/>
    </location>
</feature>
<feature type="region of interest" description="Disordered" evidence="17">
    <location>
        <begin position="264"/>
        <end position="289"/>
    </location>
</feature>
<name>A0AAR5P189_DENPD</name>
<feature type="compositionally biased region" description="Polar residues" evidence="17">
    <location>
        <begin position="1152"/>
        <end position="1161"/>
    </location>
</feature>
<sequence>MDTVDQPNSICHVQSIHMYPLPPVEAQKAMPFGLLVGEMVLHSGTSVDGLIFATNYRLYLQNGENQYHIPLGMIEIIEIRELFYLQLYCKDARTYKCTFENNESALDWYNEVSKAIEPPRHLEQLFAFCHCAWAKEKGGNETALKVACQKKYTFDKNMFENEMYRMQFQGDSWRITKANENFKICPTYPPYLLVPSCINDEMLESVAKFRSSRRIPVAVWRHTKNGAVIARCSQPEVGWFGWRSSDDEDLLKAISDACNFDRNLPTNSSSSDRESTLSNSPGSLHSDESLQITGEVIQQEKKLLIMDARSYTTAVANRARGGGCECPEYYPNCEIQFMNLANIHSIRKSFHALRQLCMSSAEQPNWFSLLEGTRWLSHMSGLMKSAVILSTAVERDGRPVLVHCSDGWDRTPQIVALAELLLDPYYRTVDGFRVLIEREWLAFGHKFADRCGHSGGSADLNERCPVFLQWLDCIHQLIRQFPVSFEFSHNYLIKLAQHTFSNLYGTFLCNTHKQRSKIVHGRTFSVWDLLSSSSFKNHLYAPTQSTTTANRVLWPKTHIRDLRLWSEVYLGSLEANFNPEEGSGGACPGPPDMNGHINMSKTRSYGDLLNGDACHVLYGGRRSSDPSINRELKLVPHGNGATDTINNTDVANGHHNHNESTNDNIPDFLPSDMEDNAPDCEQDCIFSIDANPTPLTDDQIDGLSFDCGYMQTKERNSETNRNETDELSQTTNEMTLNTQENVTNSMASIFLADSRVDSKENAMTFGSEAESTLSERGSETENNLGDEEFLENNISPASGEEQDHNNCINSRDIENDLCRASEQVERLLSLEPSVETSTETLVSDQLVPGSSPNEYNGFEKIRSPIDIIDGGEDCKICVDGENVTNGNSATESTGIPGLNGWDGACMQSHTHKYRRRASNCQLGEDGLIPIRSPIEERLDQIVEEHRRKIELLERELHASRQILIKQACHRCQNGDGERHDDSCSSSIATSSSRSSCCSKNCLQLVGEEKLTSVIESLNSAGESHVSAGESLRSDLSWVDVEESVECQGTLWVPDHAVSRCTGCGTAFWMGRRRHHCRTVNCFRKCGRIFCADCSEHATPLPSEQLYNPVRVCTGCYSDLKQIDRPLLLNSISDSLAEQCSRGSSGSQESQRIQTQIAASSN</sequence>
<evidence type="ECO:0000256" key="1">
    <source>
        <dbReference type="ARBA" id="ARBA00004184"/>
    </source>
</evidence>
<dbReference type="GO" id="GO:0019903">
    <property type="term" value="F:protein phosphatase binding"/>
    <property type="evidence" value="ECO:0007669"/>
    <property type="project" value="TreeGrafter"/>
</dbReference>
<evidence type="ECO:0000256" key="2">
    <source>
        <dbReference type="ARBA" id="ARBA00004496"/>
    </source>
</evidence>
<feature type="binding site" evidence="14">
    <location>
        <begin position="342"/>
        <end position="343"/>
    </location>
    <ligand>
        <name>substrate</name>
    </ligand>
</feature>
<dbReference type="InterPro" id="IPR000306">
    <property type="entry name" value="Znf_FYVE"/>
</dbReference>
<keyword evidence="11" id="KW-0472">Membrane</keyword>
<dbReference type="GO" id="GO:0046856">
    <property type="term" value="P:phosphatidylinositol dephosphorylation"/>
    <property type="evidence" value="ECO:0007669"/>
    <property type="project" value="TreeGrafter"/>
</dbReference>
<evidence type="ECO:0000256" key="17">
    <source>
        <dbReference type="SAM" id="MobiDB-lite"/>
    </source>
</evidence>
<protein>
    <recommendedName>
        <fullName evidence="4">phosphatidylinositol-3,5-bisphosphate 3-phosphatase</fullName>
        <ecNumber evidence="4">3.1.3.95</ecNumber>
    </recommendedName>
    <alternativeName>
        <fullName evidence="12">Phosphatidylinositol-3,5-bisphosphate 3-phosphatase</fullName>
    </alternativeName>
</protein>
<dbReference type="EnsemblMetazoa" id="XM_019899080.1">
    <property type="protein sequence ID" value="XP_019754639.1"/>
    <property type="gene ID" value="LOC109533697"/>
</dbReference>
<dbReference type="GO" id="GO:0008270">
    <property type="term" value="F:zinc ion binding"/>
    <property type="evidence" value="ECO:0007669"/>
    <property type="project" value="UniProtKB-KW"/>
</dbReference>
<dbReference type="PROSITE" id="PS00383">
    <property type="entry name" value="TYR_PHOSPHATASE_1"/>
    <property type="match status" value="1"/>
</dbReference>
<organism evidence="21 22">
    <name type="scientific">Dendroctonus ponderosae</name>
    <name type="common">Mountain pine beetle</name>
    <dbReference type="NCBI Taxonomy" id="77166"/>
    <lineage>
        <taxon>Eukaryota</taxon>
        <taxon>Metazoa</taxon>
        <taxon>Ecdysozoa</taxon>
        <taxon>Arthropoda</taxon>
        <taxon>Hexapoda</taxon>
        <taxon>Insecta</taxon>
        <taxon>Pterygota</taxon>
        <taxon>Neoptera</taxon>
        <taxon>Endopterygota</taxon>
        <taxon>Coleoptera</taxon>
        <taxon>Polyphaga</taxon>
        <taxon>Cucujiformia</taxon>
        <taxon>Curculionidae</taxon>
        <taxon>Scolytinae</taxon>
        <taxon>Dendroctonus</taxon>
    </lineage>
</organism>
<keyword evidence="16" id="KW-0175">Coiled coil</keyword>
<dbReference type="PANTHER" id="PTHR10807:SF75">
    <property type="entry name" value="PHOSPHATIDYLINOSITOL-3-PHOSPHATE PHOSPHATASE"/>
    <property type="match status" value="1"/>
</dbReference>
<dbReference type="SUPFAM" id="SSF52799">
    <property type="entry name" value="(Phosphotyrosine protein) phosphatases II"/>
    <property type="match status" value="1"/>
</dbReference>
<dbReference type="PANTHER" id="PTHR10807">
    <property type="entry name" value="MYOTUBULARIN-RELATED"/>
    <property type="match status" value="1"/>
</dbReference>
<dbReference type="GO" id="GO:0005737">
    <property type="term" value="C:cytoplasm"/>
    <property type="evidence" value="ECO:0007669"/>
    <property type="project" value="UniProtKB-SubCell"/>
</dbReference>
<dbReference type="SUPFAM" id="SSF50729">
    <property type="entry name" value="PH domain-like"/>
    <property type="match status" value="1"/>
</dbReference>
<dbReference type="InterPro" id="IPR030564">
    <property type="entry name" value="Myotubularin"/>
</dbReference>
<keyword evidence="7 15" id="KW-0863">Zinc-finger</keyword>
<dbReference type="SUPFAM" id="SSF57903">
    <property type="entry name" value="FYVE/PHD zinc finger"/>
    <property type="match status" value="1"/>
</dbReference>
<dbReference type="AlphaFoldDB" id="A0AAR5P189"/>
<comment type="similarity">
    <text evidence="3">Belongs to the protein-tyrosine phosphatase family. Non-receptor class myotubularin subfamily.</text>
</comment>
<evidence type="ECO:0000256" key="10">
    <source>
        <dbReference type="ARBA" id="ARBA00023098"/>
    </source>
</evidence>
<evidence type="ECO:0000256" key="14">
    <source>
        <dbReference type="PIRSR" id="PIRSR630564-2"/>
    </source>
</evidence>
<dbReference type="InterPro" id="IPR017455">
    <property type="entry name" value="Znf_FYVE-rel"/>
</dbReference>
<reference evidence="22" key="1">
    <citation type="journal article" date="2013" name="Genome Biol.">
        <title>Draft genome of the mountain pine beetle, Dendroctonus ponderosae Hopkins, a major forest pest.</title>
        <authorList>
            <person name="Keeling C.I."/>
            <person name="Yuen M.M."/>
            <person name="Liao N.Y."/>
            <person name="Docking T.R."/>
            <person name="Chan S.K."/>
            <person name="Taylor G.A."/>
            <person name="Palmquist D.L."/>
            <person name="Jackman S.D."/>
            <person name="Nguyen A."/>
            <person name="Li M."/>
            <person name="Henderson H."/>
            <person name="Janes J.K."/>
            <person name="Zhao Y."/>
            <person name="Pandoh P."/>
            <person name="Moore R."/>
            <person name="Sperling F.A."/>
            <person name="Huber D.P."/>
            <person name="Birol I."/>
            <person name="Jones S.J."/>
            <person name="Bohlmann J."/>
        </authorList>
    </citation>
    <scope>NUCLEOTIDE SEQUENCE</scope>
</reference>
<dbReference type="Pfam" id="PF06602">
    <property type="entry name" value="Myotub-related"/>
    <property type="match status" value="1"/>
</dbReference>
<evidence type="ECO:0000256" key="11">
    <source>
        <dbReference type="ARBA" id="ARBA00023136"/>
    </source>
</evidence>
<evidence type="ECO:0000256" key="8">
    <source>
        <dbReference type="ARBA" id="ARBA00022801"/>
    </source>
</evidence>
<dbReference type="Gene3D" id="2.30.29.30">
    <property type="entry name" value="Pleckstrin-homology domain (PH domain)/Phosphotyrosine-binding domain (PTB)"/>
    <property type="match status" value="1"/>
</dbReference>
<keyword evidence="10" id="KW-0443">Lipid metabolism</keyword>
<dbReference type="InterPro" id="IPR003595">
    <property type="entry name" value="Tyr_Pase_cat"/>
</dbReference>
<feature type="region of interest" description="Disordered" evidence="17">
    <location>
        <begin position="654"/>
        <end position="676"/>
    </location>
</feature>
<proteinExistence type="inferred from homology"/>
<feature type="domain" description="Tyrosine specific protein phosphatases" evidence="18">
    <location>
        <begin position="373"/>
        <end position="417"/>
    </location>
</feature>
<evidence type="ECO:0000256" key="15">
    <source>
        <dbReference type="PROSITE-ProRule" id="PRU00091"/>
    </source>
</evidence>
<evidence type="ECO:0000256" key="3">
    <source>
        <dbReference type="ARBA" id="ARBA00007471"/>
    </source>
</evidence>
<evidence type="ECO:0000256" key="4">
    <source>
        <dbReference type="ARBA" id="ARBA00012903"/>
    </source>
</evidence>
<dbReference type="GO" id="GO:0052629">
    <property type="term" value="F:phosphatidylinositol-3,5-bisphosphate 3-phosphatase activity"/>
    <property type="evidence" value="ECO:0007669"/>
    <property type="project" value="UniProtKB-EC"/>
</dbReference>
<dbReference type="InterPro" id="IPR013083">
    <property type="entry name" value="Znf_RING/FYVE/PHD"/>
</dbReference>
<dbReference type="GeneID" id="109533697"/>
<dbReference type="CDD" id="cd15733">
    <property type="entry name" value="FYVE_MTMR4"/>
    <property type="match status" value="1"/>
</dbReference>
<feature type="active site" description="Phosphocysteine intermediate" evidence="13">
    <location>
        <position position="404"/>
    </location>
</feature>
<dbReference type="Gene3D" id="3.30.40.10">
    <property type="entry name" value="Zinc/RING finger domain, C3HC4 (zinc finger)"/>
    <property type="match status" value="1"/>
</dbReference>
<feature type="compositionally biased region" description="Low complexity" evidence="17">
    <location>
        <begin position="1140"/>
        <end position="1151"/>
    </location>
</feature>
<dbReference type="EnsemblMetazoa" id="XM_019899078.1">
    <property type="protein sequence ID" value="XP_019754637.1"/>
    <property type="gene ID" value="LOC109533697"/>
</dbReference>
<dbReference type="InterPro" id="IPR011011">
    <property type="entry name" value="Znf_FYVE_PHD"/>
</dbReference>
<comment type="subcellular location">
    <subcellularLocation>
        <location evidence="2">Cytoplasm</location>
    </subcellularLocation>
    <subcellularLocation>
        <location evidence="1">Endomembrane system</location>
        <topology evidence="1">Peripheral membrane protein</topology>
    </subcellularLocation>
</comment>
<evidence type="ECO:0000256" key="6">
    <source>
        <dbReference type="ARBA" id="ARBA00022723"/>
    </source>
</evidence>
<dbReference type="GO" id="GO:0004438">
    <property type="term" value="F:phosphatidylinositol-3-phosphate phosphatase activity"/>
    <property type="evidence" value="ECO:0007669"/>
    <property type="project" value="TreeGrafter"/>
</dbReference>
<feature type="domain" description="Myotubularin phosphatase" evidence="20">
    <location>
        <begin position="153"/>
        <end position="569"/>
    </location>
</feature>
<dbReference type="PROSITE" id="PS50178">
    <property type="entry name" value="ZF_FYVE"/>
    <property type="match status" value="1"/>
</dbReference>
<dbReference type="EC" id="3.1.3.95" evidence="4"/>
<dbReference type="SMART" id="SM00404">
    <property type="entry name" value="PTPc_motif"/>
    <property type="match status" value="1"/>
</dbReference>
<dbReference type="PROSITE" id="PS50056">
    <property type="entry name" value="TYR_PHOSPHATASE_2"/>
    <property type="match status" value="1"/>
</dbReference>
<keyword evidence="8" id="KW-0378">Hydrolase</keyword>
<dbReference type="InterPro" id="IPR000387">
    <property type="entry name" value="Tyr_Pase_dom"/>
</dbReference>
<dbReference type="KEGG" id="dpa:109533697"/>
<dbReference type="GO" id="GO:0010506">
    <property type="term" value="P:regulation of autophagy"/>
    <property type="evidence" value="ECO:0007669"/>
    <property type="project" value="TreeGrafter"/>
</dbReference>
<keyword evidence="5" id="KW-0963">Cytoplasm</keyword>
<evidence type="ECO:0000256" key="12">
    <source>
        <dbReference type="ARBA" id="ARBA00032571"/>
    </source>
</evidence>
<keyword evidence="9" id="KW-0862">Zinc</keyword>
<dbReference type="InterPro" id="IPR011993">
    <property type="entry name" value="PH-like_dom_sf"/>
</dbReference>
<feature type="region of interest" description="Disordered" evidence="17">
    <location>
        <begin position="1140"/>
        <end position="1161"/>
    </location>
</feature>
<evidence type="ECO:0000313" key="22">
    <source>
        <dbReference type="Proteomes" id="UP000019118"/>
    </source>
</evidence>
<dbReference type="InterPro" id="IPR010569">
    <property type="entry name" value="Myotubularin-like_Pase_dom"/>
</dbReference>
<feature type="coiled-coil region" evidence="16">
    <location>
        <begin position="935"/>
        <end position="962"/>
    </location>
</feature>
<dbReference type="InterPro" id="IPR016130">
    <property type="entry name" value="Tyr_Pase_AS"/>
</dbReference>
<dbReference type="Proteomes" id="UP000019118">
    <property type="component" value="Unassembled WGS sequence"/>
</dbReference>
<accession>A0AAR5P189</accession>
<dbReference type="GO" id="GO:0012505">
    <property type="term" value="C:endomembrane system"/>
    <property type="evidence" value="ECO:0007669"/>
    <property type="project" value="UniProtKB-SubCell"/>
</dbReference>
<evidence type="ECO:0000256" key="7">
    <source>
        <dbReference type="ARBA" id="ARBA00022771"/>
    </source>
</evidence>
<reference evidence="21" key="2">
    <citation type="submission" date="2024-08" db="UniProtKB">
        <authorList>
            <consortium name="EnsemblMetazoa"/>
        </authorList>
    </citation>
    <scope>IDENTIFICATION</scope>
</reference>
<evidence type="ECO:0000256" key="9">
    <source>
        <dbReference type="ARBA" id="ARBA00022833"/>
    </source>
</evidence>
<dbReference type="PROSITE" id="PS51339">
    <property type="entry name" value="PPASE_MYOTUBULARIN"/>
    <property type="match status" value="1"/>
</dbReference>
<evidence type="ECO:0000259" key="19">
    <source>
        <dbReference type="PROSITE" id="PS50178"/>
    </source>
</evidence>
<dbReference type="Pfam" id="PF01363">
    <property type="entry name" value="FYVE"/>
    <property type="match status" value="1"/>
</dbReference>